<evidence type="ECO:0000256" key="1">
    <source>
        <dbReference type="ARBA" id="ARBA00001282"/>
    </source>
</evidence>
<evidence type="ECO:0000256" key="4">
    <source>
        <dbReference type="ARBA" id="ARBA00022679"/>
    </source>
</evidence>
<dbReference type="InterPro" id="IPR034683">
    <property type="entry name" value="IspD/TarI"/>
</dbReference>
<dbReference type="Proteomes" id="UP000185490">
    <property type="component" value="Chromosome"/>
</dbReference>
<feature type="site" description="Positions MEP for the nucleophilic attack" evidence="7">
    <location>
        <position position="153"/>
    </location>
</feature>
<protein>
    <recommendedName>
        <fullName evidence="7">2-C-methyl-D-erythritol 4-phosphate cytidylyltransferase</fullName>
        <ecNumber evidence="7">2.7.7.60</ecNumber>
    </recommendedName>
    <alternativeName>
        <fullName evidence="7">4-diphosphocytidyl-2C-methyl-D-erythritol synthase</fullName>
    </alternativeName>
    <alternativeName>
        <fullName evidence="7">MEP cytidylyltransferase</fullName>
        <shortName evidence="7">MCT</shortName>
    </alternativeName>
</protein>
<evidence type="ECO:0000256" key="6">
    <source>
        <dbReference type="ARBA" id="ARBA00023229"/>
    </source>
</evidence>
<name>A0ABN4UXM7_9BACT</name>
<dbReference type="PANTHER" id="PTHR32125:SF4">
    <property type="entry name" value="2-C-METHYL-D-ERYTHRITOL 4-PHOSPHATE CYTIDYLYLTRANSFERASE, CHLOROPLASTIC"/>
    <property type="match status" value="1"/>
</dbReference>
<reference evidence="8 9" key="1">
    <citation type="submission" date="2014-02" db="EMBL/GenBank/DDBJ databases">
        <title>Diversity of Thermotogales isolates from hydrothermal vents.</title>
        <authorList>
            <person name="Haverkamp T.H.A."/>
            <person name="Lossouarn J."/>
            <person name="Geslin C."/>
            <person name="Nesbo C.L."/>
        </authorList>
    </citation>
    <scope>NUCLEOTIDE SEQUENCE [LARGE SCALE GENOMIC DNA]</scope>
    <source>
        <strain evidence="8 9">431</strain>
    </source>
</reference>
<keyword evidence="4 7" id="KW-0808">Transferase</keyword>
<evidence type="ECO:0000256" key="7">
    <source>
        <dbReference type="HAMAP-Rule" id="MF_00108"/>
    </source>
</evidence>
<comment type="similarity">
    <text evidence="3 7">Belongs to the IspD/TarI cytidylyltransferase family. IspD subfamily.</text>
</comment>
<dbReference type="HAMAP" id="MF_00108">
    <property type="entry name" value="IspD"/>
    <property type="match status" value="1"/>
</dbReference>
<sequence length="227" mass="26161">MNVAVILFGGKGERFSKDYPKQFVKFHGKTLMEHTVEKFLENFIHLIIIVVNGEYLEESKKILKKYKRKNIYVILGGKTREFSTLNAVKYLKDLISEDDNVIIHDGARPFVSKEVILRNIDFVNKYGAVVTAVPVENTIAFVENKIVKEIPPRRYLFTLQTPQTFKYSILYKSFRLIKDLEKFTDDSSVVLAAGYNVHVVYGEKTNIKITTKEDLYLIGVEKIEGNI</sequence>
<dbReference type="CDD" id="cd02516">
    <property type="entry name" value="CDP-ME_synthetase"/>
    <property type="match status" value="1"/>
</dbReference>
<evidence type="ECO:0000313" key="8">
    <source>
        <dbReference type="EMBL" id="APT74779.1"/>
    </source>
</evidence>
<comment type="pathway">
    <text evidence="2 7">Isoprenoid biosynthesis; isopentenyl diphosphate biosynthesis via DXP pathway; isopentenyl diphosphate from 1-deoxy-D-xylulose 5-phosphate: step 2/6.</text>
</comment>
<evidence type="ECO:0000256" key="3">
    <source>
        <dbReference type="ARBA" id="ARBA00009789"/>
    </source>
</evidence>
<accession>A0ABN4UXM7</accession>
<dbReference type="InterPro" id="IPR001228">
    <property type="entry name" value="IspD"/>
</dbReference>
<dbReference type="PANTHER" id="PTHR32125">
    <property type="entry name" value="2-C-METHYL-D-ERYTHRITOL 4-PHOSPHATE CYTIDYLYLTRANSFERASE, CHLOROPLASTIC"/>
    <property type="match status" value="1"/>
</dbReference>
<dbReference type="NCBIfam" id="TIGR00453">
    <property type="entry name" value="ispD"/>
    <property type="match status" value="1"/>
</dbReference>
<dbReference type="SUPFAM" id="SSF53448">
    <property type="entry name" value="Nucleotide-diphospho-sugar transferases"/>
    <property type="match status" value="1"/>
</dbReference>
<dbReference type="EMBL" id="CP007389">
    <property type="protein sequence ID" value="APT74779.1"/>
    <property type="molecule type" value="Genomic_DNA"/>
</dbReference>
<feature type="site" description="Transition state stabilizer" evidence="7">
    <location>
        <position position="14"/>
    </location>
</feature>
<evidence type="ECO:0000313" key="9">
    <source>
        <dbReference type="Proteomes" id="UP000185490"/>
    </source>
</evidence>
<dbReference type="NCBIfam" id="NF001183">
    <property type="entry name" value="PRK00155.1-3"/>
    <property type="match status" value="1"/>
</dbReference>
<proteinExistence type="inferred from homology"/>
<dbReference type="Gene3D" id="3.90.550.10">
    <property type="entry name" value="Spore Coat Polysaccharide Biosynthesis Protein SpsA, Chain A"/>
    <property type="match status" value="1"/>
</dbReference>
<dbReference type="InterPro" id="IPR018294">
    <property type="entry name" value="ISPD_synthase_CS"/>
</dbReference>
<keyword evidence="5 7" id="KW-0548">Nucleotidyltransferase</keyword>
<dbReference type="RefSeq" id="WP_012058115.1">
    <property type="nucleotide sequence ID" value="NZ_CP007389.1"/>
</dbReference>
<keyword evidence="9" id="KW-1185">Reference proteome</keyword>
<evidence type="ECO:0000256" key="5">
    <source>
        <dbReference type="ARBA" id="ARBA00022695"/>
    </source>
</evidence>
<evidence type="ECO:0000256" key="2">
    <source>
        <dbReference type="ARBA" id="ARBA00004787"/>
    </source>
</evidence>
<gene>
    <name evidence="7" type="primary">ispD</name>
    <name evidence="8" type="ORF">BW47_10110</name>
</gene>
<feature type="site" description="Positions MEP for the nucleophilic attack" evidence="7">
    <location>
        <position position="208"/>
    </location>
</feature>
<keyword evidence="6 7" id="KW-0414">Isoprene biosynthesis</keyword>
<organism evidence="8 9">
    <name type="scientific">Thermosipho melanesiensis</name>
    <dbReference type="NCBI Taxonomy" id="46541"/>
    <lineage>
        <taxon>Bacteria</taxon>
        <taxon>Thermotogati</taxon>
        <taxon>Thermotogota</taxon>
        <taxon>Thermotogae</taxon>
        <taxon>Thermotogales</taxon>
        <taxon>Fervidobacteriaceae</taxon>
        <taxon>Thermosipho</taxon>
    </lineage>
</organism>
<dbReference type="Pfam" id="PF01128">
    <property type="entry name" value="IspD"/>
    <property type="match status" value="1"/>
</dbReference>
<dbReference type="EC" id="2.7.7.60" evidence="7"/>
<dbReference type="GO" id="GO:0016779">
    <property type="term" value="F:nucleotidyltransferase activity"/>
    <property type="evidence" value="ECO:0007669"/>
    <property type="project" value="UniProtKB-KW"/>
</dbReference>
<dbReference type="PROSITE" id="PS01295">
    <property type="entry name" value="ISPD"/>
    <property type="match status" value="1"/>
</dbReference>
<dbReference type="InterPro" id="IPR050088">
    <property type="entry name" value="IspD/TarI_cytidylyltransf_bact"/>
</dbReference>
<comment type="catalytic activity">
    <reaction evidence="1 7">
        <text>2-C-methyl-D-erythritol 4-phosphate + CTP + H(+) = 4-CDP-2-C-methyl-D-erythritol + diphosphate</text>
        <dbReference type="Rhea" id="RHEA:13429"/>
        <dbReference type="ChEBI" id="CHEBI:15378"/>
        <dbReference type="ChEBI" id="CHEBI:33019"/>
        <dbReference type="ChEBI" id="CHEBI:37563"/>
        <dbReference type="ChEBI" id="CHEBI:57823"/>
        <dbReference type="ChEBI" id="CHEBI:58262"/>
        <dbReference type="EC" id="2.7.7.60"/>
    </reaction>
</comment>
<dbReference type="InterPro" id="IPR029044">
    <property type="entry name" value="Nucleotide-diphossugar_trans"/>
</dbReference>
<feature type="site" description="Transition state stabilizer" evidence="7">
    <location>
        <position position="21"/>
    </location>
</feature>
<comment type="function">
    <text evidence="7">Catalyzes the formation of 4-diphosphocytidyl-2-C-methyl-D-erythritol from CTP and 2-C-methyl-D-erythritol 4-phosphate (MEP).</text>
</comment>